<keyword evidence="2" id="KW-0805">Transcription regulation</keyword>
<evidence type="ECO:0000313" key="7">
    <source>
        <dbReference type="EMBL" id="KAI3871237.1"/>
    </source>
</evidence>
<protein>
    <recommendedName>
        <fullName evidence="6">TF-B3 domain-containing protein</fullName>
    </recommendedName>
</protein>
<comment type="subcellular location">
    <subcellularLocation>
        <location evidence="1">Nucleus</location>
    </subcellularLocation>
</comment>
<dbReference type="PROSITE" id="PS50863">
    <property type="entry name" value="B3"/>
    <property type="match status" value="1"/>
</dbReference>
<accession>A0AAD4XAL5</accession>
<dbReference type="Pfam" id="PF02362">
    <property type="entry name" value="B3"/>
    <property type="match status" value="1"/>
</dbReference>
<dbReference type="AlphaFoldDB" id="A0AAD4XAL5"/>
<keyword evidence="5" id="KW-0539">Nucleus</keyword>
<evidence type="ECO:0000313" key="8">
    <source>
        <dbReference type="Proteomes" id="UP001202328"/>
    </source>
</evidence>
<dbReference type="GO" id="GO:0003677">
    <property type="term" value="F:DNA binding"/>
    <property type="evidence" value="ECO:0007669"/>
    <property type="project" value="UniProtKB-KW"/>
</dbReference>
<dbReference type="InterPro" id="IPR044837">
    <property type="entry name" value="REM16-like"/>
</dbReference>
<dbReference type="GO" id="GO:0005634">
    <property type="term" value="C:nucleus"/>
    <property type="evidence" value="ECO:0007669"/>
    <property type="project" value="UniProtKB-SubCell"/>
</dbReference>
<dbReference type="Gene3D" id="2.40.330.10">
    <property type="entry name" value="DNA-binding pseudobarrel domain"/>
    <property type="match status" value="1"/>
</dbReference>
<feature type="domain" description="TF-B3" evidence="6">
    <location>
        <begin position="28"/>
        <end position="119"/>
    </location>
</feature>
<reference evidence="7" key="1">
    <citation type="submission" date="2022-04" db="EMBL/GenBank/DDBJ databases">
        <title>A functionally conserved STORR gene fusion in Papaver species that diverged 16.8 million years ago.</title>
        <authorList>
            <person name="Catania T."/>
        </authorList>
    </citation>
    <scope>NUCLEOTIDE SEQUENCE</scope>
    <source>
        <strain evidence="7">S-188037</strain>
    </source>
</reference>
<dbReference type="InterPro" id="IPR015300">
    <property type="entry name" value="DNA-bd_pseudobarrel_sf"/>
</dbReference>
<comment type="caution">
    <text evidence="7">The sequence shown here is derived from an EMBL/GenBank/DDBJ whole genome shotgun (WGS) entry which is preliminary data.</text>
</comment>
<evidence type="ECO:0000256" key="2">
    <source>
        <dbReference type="ARBA" id="ARBA00023015"/>
    </source>
</evidence>
<keyword evidence="3" id="KW-0238">DNA-binding</keyword>
<organism evidence="7 8">
    <name type="scientific">Papaver atlanticum</name>
    <dbReference type="NCBI Taxonomy" id="357466"/>
    <lineage>
        <taxon>Eukaryota</taxon>
        <taxon>Viridiplantae</taxon>
        <taxon>Streptophyta</taxon>
        <taxon>Embryophyta</taxon>
        <taxon>Tracheophyta</taxon>
        <taxon>Spermatophyta</taxon>
        <taxon>Magnoliopsida</taxon>
        <taxon>Ranunculales</taxon>
        <taxon>Papaveraceae</taxon>
        <taxon>Papaveroideae</taxon>
        <taxon>Papaver</taxon>
    </lineage>
</organism>
<dbReference type="SUPFAM" id="SSF101936">
    <property type="entry name" value="DNA-binding pseudobarrel domain"/>
    <property type="match status" value="1"/>
</dbReference>
<keyword evidence="4" id="KW-0804">Transcription</keyword>
<evidence type="ECO:0000256" key="1">
    <source>
        <dbReference type="ARBA" id="ARBA00004123"/>
    </source>
</evidence>
<dbReference type="PANTHER" id="PTHR31391:SF4">
    <property type="entry name" value="B3 DOMAIN-CONTAINING PROTEIN OS03G0184500"/>
    <property type="match status" value="1"/>
</dbReference>
<proteinExistence type="predicted"/>
<evidence type="ECO:0000259" key="6">
    <source>
        <dbReference type="PROSITE" id="PS50863"/>
    </source>
</evidence>
<evidence type="ECO:0000256" key="5">
    <source>
        <dbReference type="ARBA" id="ARBA00023242"/>
    </source>
</evidence>
<dbReference type="EMBL" id="JAJJMB010013076">
    <property type="protein sequence ID" value="KAI3871237.1"/>
    <property type="molecule type" value="Genomic_DNA"/>
</dbReference>
<dbReference type="CDD" id="cd10017">
    <property type="entry name" value="B3_DNA"/>
    <property type="match status" value="1"/>
</dbReference>
<sequence>MATEEEIRMAAGRAERFRLSLGDAHLSFAKRMITSHVYCGFWLSLPRKFCADYLPNHDAKVTLVDEIGVEYETRYLHFQQGLSSGWRGFSLDHGLLPGDTCVFQLAGPTIFRVYIFRARDV</sequence>
<name>A0AAD4XAL5_9MAGN</name>
<dbReference type="Proteomes" id="UP001202328">
    <property type="component" value="Unassembled WGS sequence"/>
</dbReference>
<dbReference type="SMART" id="SM01019">
    <property type="entry name" value="B3"/>
    <property type="match status" value="1"/>
</dbReference>
<evidence type="ECO:0000256" key="4">
    <source>
        <dbReference type="ARBA" id="ARBA00023163"/>
    </source>
</evidence>
<dbReference type="InterPro" id="IPR003340">
    <property type="entry name" value="B3_DNA-bd"/>
</dbReference>
<evidence type="ECO:0000256" key="3">
    <source>
        <dbReference type="ARBA" id="ARBA00023125"/>
    </source>
</evidence>
<gene>
    <name evidence="7" type="ORF">MKW98_015137</name>
</gene>
<keyword evidence="8" id="KW-1185">Reference proteome</keyword>
<dbReference type="PANTHER" id="PTHR31391">
    <property type="entry name" value="B3 DOMAIN-CONTAINING PROTEIN OS11G0197600-RELATED"/>
    <property type="match status" value="1"/>
</dbReference>